<name>A0A2H1FED6_9ARCH</name>
<dbReference type="OrthoDB" id="11595at2157"/>
<evidence type="ECO:0000313" key="2">
    <source>
        <dbReference type="EMBL" id="SMH71111.1"/>
    </source>
</evidence>
<keyword evidence="3" id="KW-1185">Reference proteome</keyword>
<accession>A0A2H1FED6</accession>
<proteinExistence type="predicted"/>
<sequence length="149" mass="16399">MAQVYDSLVNPTTKKSIMIVSVLVTLCGMIYFVTSYTQSLEGVDSASQIQTMFFATVGIVYIPLGIWMLKNRLHSRAPYVISILISVFLIILYIASRNISLPIVGIQTDIGMIDLATKTIQVGIIAISAILLRNLKKEQIIPGSQQHIA</sequence>
<feature type="transmembrane region" description="Helical" evidence="1">
    <location>
        <begin position="76"/>
        <end position="95"/>
    </location>
</feature>
<evidence type="ECO:0000256" key="1">
    <source>
        <dbReference type="SAM" id="Phobius"/>
    </source>
</evidence>
<keyword evidence="1" id="KW-1133">Transmembrane helix</keyword>
<dbReference type="RefSeq" id="WP_157927137.1">
    <property type="nucleotide sequence ID" value="NZ_LT841358.1"/>
</dbReference>
<feature type="transmembrane region" description="Helical" evidence="1">
    <location>
        <begin position="49"/>
        <end position="69"/>
    </location>
</feature>
<keyword evidence="1" id="KW-0812">Transmembrane</keyword>
<protein>
    <submittedName>
        <fullName evidence="2">Uncharacterized protein</fullName>
    </submittedName>
</protein>
<feature type="transmembrane region" description="Helical" evidence="1">
    <location>
        <begin position="115"/>
        <end position="132"/>
    </location>
</feature>
<keyword evidence="1" id="KW-0472">Membrane</keyword>
<organism evidence="2 3">
    <name type="scientific">Candidatus Nitrosotalea okcheonensis</name>
    <dbReference type="NCBI Taxonomy" id="1903276"/>
    <lineage>
        <taxon>Archaea</taxon>
        <taxon>Nitrososphaerota</taxon>
        <taxon>Nitrososphaeria</taxon>
        <taxon>Nitrosotaleales</taxon>
        <taxon>Nitrosotaleaceae</taxon>
        <taxon>Nitrosotalea</taxon>
    </lineage>
</organism>
<dbReference type="EMBL" id="LT841358">
    <property type="protein sequence ID" value="SMH71111.1"/>
    <property type="molecule type" value="Genomic_DNA"/>
</dbReference>
<dbReference type="AlphaFoldDB" id="A0A2H1FED6"/>
<evidence type="ECO:0000313" key="3">
    <source>
        <dbReference type="Proteomes" id="UP000230607"/>
    </source>
</evidence>
<dbReference type="Proteomes" id="UP000230607">
    <property type="component" value="Chromosome 1"/>
</dbReference>
<gene>
    <name evidence="2" type="ORF">NCS_10918</name>
</gene>
<feature type="transmembrane region" description="Helical" evidence="1">
    <location>
        <begin position="17"/>
        <end position="37"/>
    </location>
</feature>
<reference evidence="3" key="1">
    <citation type="submission" date="2017-03" db="EMBL/GenBank/DDBJ databases">
        <authorList>
            <person name="Herbold C."/>
        </authorList>
    </citation>
    <scope>NUCLEOTIDE SEQUENCE [LARGE SCALE GENOMIC DNA]</scope>
</reference>